<dbReference type="EMBL" id="ML119714">
    <property type="protein sequence ID" value="RPA78200.1"/>
    <property type="molecule type" value="Genomic_DNA"/>
</dbReference>
<protein>
    <submittedName>
        <fullName evidence="4">Galactose mutarotase-like protein</fullName>
    </submittedName>
</protein>
<dbReference type="InterPro" id="IPR018052">
    <property type="entry name" value="Ald1_epimerase_CS"/>
</dbReference>
<dbReference type="GO" id="GO:0004034">
    <property type="term" value="F:aldose 1-epimerase activity"/>
    <property type="evidence" value="ECO:0007669"/>
    <property type="project" value="TreeGrafter"/>
</dbReference>
<dbReference type="InterPro" id="IPR047215">
    <property type="entry name" value="Galactose_mutarotase-like"/>
</dbReference>
<dbReference type="PANTHER" id="PTHR10091">
    <property type="entry name" value="ALDOSE-1-EPIMERASE"/>
    <property type="match status" value="1"/>
</dbReference>
<dbReference type="Proteomes" id="UP000275078">
    <property type="component" value="Unassembled WGS sequence"/>
</dbReference>
<keyword evidence="2" id="KW-0413">Isomerase</keyword>
<dbReference type="InterPro" id="IPR011013">
    <property type="entry name" value="Gal_mutarotase_sf_dom"/>
</dbReference>
<evidence type="ECO:0000256" key="1">
    <source>
        <dbReference type="ARBA" id="ARBA00006206"/>
    </source>
</evidence>
<dbReference type="InterPro" id="IPR014718">
    <property type="entry name" value="GH-type_carb-bd"/>
</dbReference>
<sequence>MPALSKEVTTVPYGAIIQELKVDDKNIVLGFKNEGEYLENPAYFGATIGRVANRVQDAKFNLNSKTYKLEGNDRGNALHGGSKGWHTKVFTGGSVDTDDDGKKTQVYSVESFDGEEGYPAKVNATVRYTSYVQDGKHTLEIEYEAEVDDSDGLNLETIVNLTNHSYFNIGPGPKIDGTEVTLATSKYLVVDSTGIPTEQIADFSIQNPPFTLEANKPFTLGQVDPDIDDCFVFENEKDCPLDTRSSPLKLNAAFYHPESKIHLEVHSTEPAFQFYTGRFIDVKARKDGSPARDARSGFCVEPSRWVNAVNVKGWEKQVVVKKGEKYGSKIVYKTWKD</sequence>
<organism evidence="4 5">
    <name type="scientific">Ascobolus immersus RN42</name>
    <dbReference type="NCBI Taxonomy" id="1160509"/>
    <lineage>
        <taxon>Eukaryota</taxon>
        <taxon>Fungi</taxon>
        <taxon>Dikarya</taxon>
        <taxon>Ascomycota</taxon>
        <taxon>Pezizomycotina</taxon>
        <taxon>Pezizomycetes</taxon>
        <taxon>Pezizales</taxon>
        <taxon>Ascobolaceae</taxon>
        <taxon>Ascobolus</taxon>
    </lineage>
</organism>
<comment type="similarity">
    <text evidence="1">Belongs to the aldose epimerase family.</text>
</comment>
<dbReference type="SUPFAM" id="SSF74650">
    <property type="entry name" value="Galactose mutarotase-like"/>
    <property type="match status" value="1"/>
</dbReference>
<dbReference type="Gene3D" id="2.70.98.10">
    <property type="match status" value="1"/>
</dbReference>
<dbReference type="GO" id="GO:0033499">
    <property type="term" value="P:galactose catabolic process via UDP-galactose, Leloir pathway"/>
    <property type="evidence" value="ECO:0007669"/>
    <property type="project" value="TreeGrafter"/>
</dbReference>
<evidence type="ECO:0000313" key="4">
    <source>
        <dbReference type="EMBL" id="RPA78200.1"/>
    </source>
</evidence>
<dbReference type="GO" id="GO:0006006">
    <property type="term" value="P:glucose metabolic process"/>
    <property type="evidence" value="ECO:0007669"/>
    <property type="project" value="TreeGrafter"/>
</dbReference>
<dbReference type="PANTHER" id="PTHR10091:SF0">
    <property type="entry name" value="GALACTOSE MUTAROTASE"/>
    <property type="match status" value="1"/>
</dbReference>
<keyword evidence="3" id="KW-0119">Carbohydrate metabolism</keyword>
<dbReference type="PROSITE" id="PS00545">
    <property type="entry name" value="ALDOSE_1_EPIMERASE"/>
    <property type="match status" value="1"/>
</dbReference>
<keyword evidence="5" id="KW-1185">Reference proteome</keyword>
<name>A0A3N4I270_ASCIM</name>
<evidence type="ECO:0000256" key="2">
    <source>
        <dbReference type="ARBA" id="ARBA00023235"/>
    </source>
</evidence>
<evidence type="ECO:0000313" key="5">
    <source>
        <dbReference type="Proteomes" id="UP000275078"/>
    </source>
</evidence>
<dbReference type="OrthoDB" id="274691at2759"/>
<dbReference type="Pfam" id="PF01263">
    <property type="entry name" value="Aldose_epim"/>
    <property type="match status" value="1"/>
</dbReference>
<evidence type="ECO:0000256" key="3">
    <source>
        <dbReference type="ARBA" id="ARBA00023277"/>
    </source>
</evidence>
<dbReference type="AlphaFoldDB" id="A0A3N4I270"/>
<dbReference type="GO" id="GO:0030246">
    <property type="term" value="F:carbohydrate binding"/>
    <property type="evidence" value="ECO:0007669"/>
    <property type="project" value="InterPro"/>
</dbReference>
<gene>
    <name evidence="4" type="ORF">BJ508DRAFT_416649</name>
</gene>
<proteinExistence type="inferred from homology"/>
<reference evidence="4 5" key="1">
    <citation type="journal article" date="2018" name="Nat. Ecol. Evol.">
        <title>Pezizomycetes genomes reveal the molecular basis of ectomycorrhizal truffle lifestyle.</title>
        <authorList>
            <person name="Murat C."/>
            <person name="Payen T."/>
            <person name="Noel B."/>
            <person name="Kuo A."/>
            <person name="Morin E."/>
            <person name="Chen J."/>
            <person name="Kohler A."/>
            <person name="Krizsan K."/>
            <person name="Balestrini R."/>
            <person name="Da Silva C."/>
            <person name="Montanini B."/>
            <person name="Hainaut M."/>
            <person name="Levati E."/>
            <person name="Barry K.W."/>
            <person name="Belfiori B."/>
            <person name="Cichocki N."/>
            <person name="Clum A."/>
            <person name="Dockter R.B."/>
            <person name="Fauchery L."/>
            <person name="Guy J."/>
            <person name="Iotti M."/>
            <person name="Le Tacon F."/>
            <person name="Lindquist E.A."/>
            <person name="Lipzen A."/>
            <person name="Malagnac F."/>
            <person name="Mello A."/>
            <person name="Molinier V."/>
            <person name="Miyauchi S."/>
            <person name="Poulain J."/>
            <person name="Riccioni C."/>
            <person name="Rubini A."/>
            <person name="Sitrit Y."/>
            <person name="Splivallo R."/>
            <person name="Traeger S."/>
            <person name="Wang M."/>
            <person name="Zifcakova L."/>
            <person name="Wipf D."/>
            <person name="Zambonelli A."/>
            <person name="Paolocci F."/>
            <person name="Nowrousian M."/>
            <person name="Ottonello S."/>
            <person name="Baldrian P."/>
            <person name="Spatafora J.W."/>
            <person name="Henrissat B."/>
            <person name="Nagy L.G."/>
            <person name="Aury J.M."/>
            <person name="Wincker P."/>
            <person name="Grigoriev I.V."/>
            <person name="Bonfante P."/>
            <person name="Martin F.M."/>
        </authorList>
    </citation>
    <scope>NUCLEOTIDE SEQUENCE [LARGE SCALE GENOMIC DNA]</scope>
    <source>
        <strain evidence="4 5">RN42</strain>
    </source>
</reference>
<dbReference type="CDD" id="cd09019">
    <property type="entry name" value="galactose_mutarotase_like"/>
    <property type="match status" value="1"/>
</dbReference>
<accession>A0A3N4I270</accession>
<dbReference type="InterPro" id="IPR008183">
    <property type="entry name" value="Aldose_1/G6P_1-epimerase"/>
</dbReference>
<dbReference type="STRING" id="1160509.A0A3N4I270"/>